<dbReference type="PANTHER" id="PTHR43796">
    <property type="entry name" value="CARBOXYNORSPERMIDINE SYNTHASE"/>
    <property type="match status" value="1"/>
</dbReference>
<dbReference type="InterPro" id="IPR005097">
    <property type="entry name" value="Sacchrp_dh_NADP-bd"/>
</dbReference>
<dbReference type="RefSeq" id="WP_015212120.1">
    <property type="nucleotide sequence ID" value="NC_019765.1"/>
</dbReference>
<reference evidence="3" key="1">
    <citation type="journal article" date="2013" name="Proc. Natl. Acad. Sci. U.S.A.">
        <title>Improving the coverage of the cyanobacterial phylum using diversity-driven genome sequencing.</title>
        <authorList>
            <person name="Shih P.M."/>
            <person name="Wu D."/>
            <person name="Latifi A."/>
            <person name="Axen S.D."/>
            <person name="Fewer D.P."/>
            <person name="Talla E."/>
            <person name="Calteau A."/>
            <person name="Cai F."/>
            <person name="Tandeau de Marsac N."/>
            <person name="Rippka R."/>
            <person name="Herdman M."/>
            <person name="Sivonen K."/>
            <person name="Coursin T."/>
            <person name="Laurent T."/>
            <person name="Goodwin L."/>
            <person name="Nolan M."/>
            <person name="Davenport K.W."/>
            <person name="Han C.S."/>
            <person name="Rubin E.M."/>
            <person name="Eisen J.A."/>
            <person name="Woyke T."/>
            <person name="Gugger M."/>
            <person name="Kerfeld C.A."/>
        </authorList>
    </citation>
    <scope>NUCLEOTIDE SEQUENCE [LARGE SCALE GENOMIC DNA]</scope>
    <source>
        <strain evidence="3">ATCC 29371 / PCC 7437</strain>
        <plasmid evidence="3">Plasmid pSTA7437.01</plasmid>
    </source>
</reference>
<dbReference type="Gene3D" id="3.40.50.720">
    <property type="entry name" value="NAD(P)-binding Rossmann-like Domain"/>
    <property type="match status" value="1"/>
</dbReference>
<evidence type="ECO:0000313" key="2">
    <source>
        <dbReference type="EMBL" id="AFZ38217.1"/>
    </source>
</evidence>
<proteinExistence type="predicted"/>
<sequence length="275" mass="30488">MINGKILVVGGYGSVGRVIATTLGKRFLGRVVAAGRNYHKAKQLSSETQRQVLPLALDIYKVRESELRDVAVVVTCIDQGDTQFVEQCLRRGIHYVDISASYKFLSKIEALDSEARKHGSTVVLSVGLAPGLTNLLVSYCQSVFEALEQVDIFILLGSGEVPGKESILWILENLDTEFLVREKGTIKQVRSFEDSKETVFPDEFGRQRAYRFNFSDRQAIAKTLGIDSASTSTWVCFDSALVTQLKLPNIFILLRCHLACSISSSYSILLSLLRA</sequence>
<dbReference type="PATRIC" id="fig|111780.3.peg.4938"/>
<protein>
    <submittedName>
        <fullName evidence="2">Saccharopine dehydrogenase</fullName>
    </submittedName>
</protein>
<evidence type="ECO:0000259" key="1">
    <source>
        <dbReference type="Pfam" id="PF03435"/>
    </source>
</evidence>
<dbReference type="OrthoDB" id="4420885at2"/>
<keyword evidence="2" id="KW-0614">Plasmid</keyword>
<geneLocation type="plasmid" evidence="2 3">
    <name>pSTA7437.01</name>
</geneLocation>
<organism evidence="2 3">
    <name type="scientific">Stanieria cyanosphaera (strain ATCC 29371 / PCC 7437)</name>
    <dbReference type="NCBI Taxonomy" id="111780"/>
    <lineage>
        <taxon>Bacteria</taxon>
        <taxon>Bacillati</taxon>
        <taxon>Cyanobacteriota</taxon>
        <taxon>Cyanophyceae</taxon>
        <taxon>Pleurocapsales</taxon>
        <taxon>Dermocarpellaceae</taxon>
        <taxon>Stanieria</taxon>
    </lineage>
</organism>
<dbReference type="HOGENOM" id="CLU_1011588_0_0_3"/>
<dbReference type="PANTHER" id="PTHR43796:SF2">
    <property type="entry name" value="CARBOXYNORSPERMIDINE SYNTHASE"/>
    <property type="match status" value="1"/>
</dbReference>
<dbReference type="KEGG" id="scs:Sta7437_4779"/>
<feature type="domain" description="Saccharopine dehydrogenase NADP binding" evidence="1">
    <location>
        <begin position="6"/>
        <end position="123"/>
    </location>
</feature>
<dbReference type="Pfam" id="PF03435">
    <property type="entry name" value="Sacchrp_dh_NADP"/>
    <property type="match status" value="1"/>
</dbReference>
<dbReference type="Gene3D" id="3.30.360.10">
    <property type="entry name" value="Dihydrodipicolinate Reductase, domain 2"/>
    <property type="match status" value="1"/>
</dbReference>
<dbReference type="AlphaFoldDB" id="K9Y2H7"/>
<gene>
    <name evidence="2" type="ordered locus">Sta7437_4779</name>
</gene>
<dbReference type="InterPro" id="IPR036291">
    <property type="entry name" value="NAD(P)-bd_dom_sf"/>
</dbReference>
<dbReference type="EMBL" id="CP003654">
    <property type="protein sequence ID" value="AFZ38217.1"/>
    <property type="molecule type" value="Genomic_DNA"/>
</dbReference>
<dbReference type="Proteomes" id="UP000010473">
    <property type="component" value="Plasmid pSTA7437.01"/>
</dbReference>
<evidence type="ECO:0000313" key="3">
    <source>
        <dbReference type="Proteomes" id="UP000010473"/>
    </source>
</evidence>
<keyword evidence="3" id="KW-1185">Reference proteome</keyword>
<name>K9Y2H7_STAC7</name>
<accession>K9Y2H7</accession>
<dbReference type="SUPFAM" id="SSF51735">
    <property type="entry name" value="NAD(P)-binding Rossmann-fold domains"/>
    <property type="match status" value="1"/>
</dbReference>